<reference evidence="8" key="1">
    <citation type="submission" date="2022-08" db="UniProtKB">
        <authorList>
            <consortium name="EnsemblMetazoa"/>
        </authorList>
    </citation>
    <scope>IDENTIFICATION</scope>
    <source>
        <strain evidence="8">05x7-T-G4-1.051#20</strain>
    </source>
</reference>
<evidence type="ECO:0000256" key="6">
    <source>
        <dbReference type="PIRSR" id="PIRSR017434-2"/>
    </source>
</evidence>
<evidence type="ECO:0000313" key="8">
    <source>
        <dbReference type="EnsemblMetazoa" id="G15116.1:cds"/>
    </source>
</evidence>
<dbReference type="PANTHER" id="PTHR12103">
    <property type="entry name" value="5'-NUCLEOTIDASE DOMAIN-CONTAINING"/>
    <property type="match status" value="1"/>
</dbReference>
<keyword evidence="2 6" id="KW-0479">Metal-binding</keyword>
<feature type="binding site" evidence="6">
    <location>
        <position position="49"/>
    </location>
    <ligand>
        <name>Mg(2+)</name>
        <dbReference type="ChEBI" id="CHEBI:18420"/>
    </ligand>
</feature>
<dbReference type="PANTHER" id="PTHR12103:SF15">
    <property type="entry name" value="CYTOSOLIC PURINE 5'-NUCLEOTIDASE"/>
    <property type="match status" value="1"/>
</dbReference>
<dbReference type="Pfam" id="PF05761">
    <property type="entry name" value="5_nucleotid"/>
    <property type="match status" value="1"/>
</dbReference>
<dbReference type="GeneID" id="105325061"/>
<dbReference type="InterPro" id="IPR008380">
    <property type="entry name" value="HAD-SF_hydro_IG_5-nucl"/>
</dbReference>
<proteinExistence type="inferred from homology"/>
<dbReference type="InterPro" id="IPR036412">
    <property type="entry name" value="HAD-like_sf"/>
</dbReference>
<dbReference type="Gene3D" id="3.40.50.1000">
    <property type="entry name" value="HAD superfamily/HAD-like"/>
    <property type="match status" value="1"/>
</dbReference>
<dbReference type="Proteomes" id="UP000005408">
    <property type="component" value="Unassembled WGS sequence"/>
</dbReference>
<dbReference type="KEGG" id="crg:105325061"/>
<dbReference type="GO" id="GO:0046872">
    <property type="term" value="F:metal ion binding"/>
    <property type="evidence" value="ECO:0007669"/>
    <property type="project" value="UniProtKB-KW"/>
</dbReference>
<evidence type="ECO:0000256" key="1">
    <source>
        <dbReference type="ARBA" id="ARBA00009589"/>
    </source>
</evidence>
<dbReference type="AlphaFoldDB" id="A0A8W8IQC2"/>
<dbReference type="CDD" id="cd07522">
    <property type="entry name" value="HAD_cN-II"/>
    <property type="match status" value="1"/>
</dbReference>
<organism evidence="8 9">
    <name type="scientific">Magallana gigas</name>
    <name type="common">Pacific oyster</name>
    <name type="synonym">Crassostrea gigas</name>
    <dbReference type="NCBI Taxonomy" id="29159"/>
    <lineage>
        <taxon>Eukaryota</taxon>
        <taxon>Metazoa</taxon>
        <taxon>Spiralia</taxon>
        <taxon>Lophotrochozoa</taxon>
        <taxon>Mollusca</taxon>
        <taxon>Bivalvia</taxon>
        <taxon>Autobranchia</taxon>
        <taxon>Pteriomorphia</taxon>
        <taxon>Ostreida</taxon>
        <taxon>Ostreoidea</taxon>
        <taxon>Ostreidae</taxon>
        <taxon>Magallana</taxon>
    </lineage>
</organism>
<dbReference type="GO" id="GO:0046037">
    <property type="term" value="P:GMP metabolic process"/>
    <property type="evidence" value="ECO:0007669"/>
    <property type="project" value="UniProtKB-ARBA"/>
</dbReference>
<dbReference type="RefSeq" id="XP_011422741.1">
    <property type="nucleotide sequence ID" value="XM_011424439.4"/>
</dbReference>
<comment type="similarity">
    <text evidence="1">Belongs to the 5'(3')-deoxyribonucleotidase family.</text>
</comment>
<evidence type="ECO:0000256" key="2">
    <source>
        <dbReference type="ARBA" id="ARBA00022723"/>
    </source>
</evidence>
<dbReference type="NCBIfam" id="TIGR02244">
    <property type="entry name" value="HAD-IG-Ncltidse"/>
    <property type="match status" value="1"/>
</dbReference>
<sequence length="559" mass="65211">MAEESEPVELRSLKRMSTIGYRGYKREPSKRVFVNRSLMLERVKFYGFDMDYTLAMYKSPEYETLGFDLIRDAIVTFGYPDAIKEFKYDPTFPVRGLWFDMEYGNIIKADPYGNILVCVHGFKFLKMHDLHKIYPNRFVQRDEQRFKIFNTLYDLPIIYLLACLVDFFSNHSDYTRVFNEMSSMDNGVRSGDITMTWHSIYQDLMSAVSVVHDKNGPLKGETMKNLEKYVIKDERLPILLDRMRAHGSKVFLATNSGYQYSNKVMSYMLNDDKRDWTSYFDYIVVDAKKPLFFEEGTILRQVDKETGALKLGAHTGPIQSGQIYSGGSISVFHELMKIYDQEVLYVGDHIFGDILKTKKVRGWRTFLVVPELAQELFVWTKKKTLFERLEDLDMQIGEMYRHLDSESETKPDISNINRLIKETTHEMDMAYGILGSVFRSGSRHTFFASQIMRFADLYAASVDNLLHYPFCYVFRAPNMLMPHESTVDHEDTLHIESQGMALRSRDMREDSQEERRKRLERTHSIVPNLICPTPRQFTQLTEDDSPDGTDPSLSTSNRD</sequence>
<dbReference type="OrthoDB" id="10252832at2759"/>
<evidence type="ECO:0000313" key="9">
    <source>
        <dbReference type="Proteomes" id="UP000005408"/>
    </source>
</evidence>
<evidence type="ECO:0000256" key="4">
    <source>
        <dbReference type="ARBA" id="ARBA00022842"/>
    </source>
</evidence>
<feature type="binding site" evidence="6">
    <location>
        <position position="51"/>
    </location>
    <ligand>
        <name>GMP</name>
        <dbReference type="ChEBI" id="CHEBI:58115"/>
    </ligand>
</feature>
<dbReference type="FunFam" id="3.40.50.1000:FF:000021">
    <property type="entry name" value="NT5C2 isoform 1"/>
    <property type="match status" value="1"/>
</dbReference>
<dbReference type="SUPFAM" id="SSF56784">
    <property type="entry name" value="HAD-like"/>
    <property type="match status" value="1"/>
</dbReference>
<feature type="binding site" evidence="6">
    <location>
        <position position="348"/>
    </location>
    <ligand>
        <name>Mg(2+)</name>
        <dbReference type="ChEBI" id="CHEBI:18420"/>
    </ligand>
</feature>
<feature type="active site" description="Proton donor" evidence="5">
    <location>
        <position position="51"/>
    </location>
</feature>
<protein>
    <recommendedName>
        <fullName evidence="10">Cytosolic purine 5'-nucleotidase</fullName>
    </recommendedName>
</protein>
<keyword evidence="9" id="KW-1185">Reference proteome</keyword>
<evidence type="ECO:0000256" key="3">
    <source>
        <dbReference type="ARBA" id="ARBA00022801"/>
    </source>
</evidence>
<evidence type="ECO:0008006" key="10">
    <source>
        <dbReference type="Google" id="ProtNLM"/>
    </source>
</evidence>
<keyword evidence="4 6" id="KW-0460">Magnesium</keyword>
<dbReference type="InterPro" id="IPR016695">
    <property type="entry name" value="Pur_nucleotidase"/>
</dbReference>
<evidence type="ECO:0000256" key="7">
    <source>
        <dbReference type="SAM" id="MobiDB-lite"/>
    </source>
</evidence>
<name>A0A8W8IQC2_MAGGI</name>
<keyword evidence="3" id="KW-0378">Hydrolase</keyword>
<dbReference type="GO" id="GO:0008253">
    <property type="term" value="F:5'-nucleotidase activity"/>
    <property type="evidence" value="ECO:0007669"/>
    <property type="project" value="TreeGrafter"/>
</dbReference>
<dbReference type="EnsemblMetazoa" id="G15116.1">
    <property type="protein sequence ID" value="G15116.1:cds"/>
    <property type="gene ID" value="G15116"/>
</dbReference>
<dbReference type="PIRSF" id="PIRSF017434">
    <property type="entry name" value="Purine_5'-nucleotidase"/>
    <property type="match status" value="1"/>
</dbReference>
<dbReference type="InterPro" id="IPR023214">
    <property type="entry name" value="HAD_sf"/>
</dbReference>
<comment type="cofactor">
    <cofactor evidence="6">
        <name>Mg(2+)</name>
        <dbReference type="ChEBI" id="CHEBI:18420"/>
    </cofactor>
    <text evidence="6">Binds 1 Mg(2+) ion per subunit.</text>
</comment>
<evidence type="ECO:0000256" key="5">
    <source>
        <dbReference type="PIRSR" id="PIRSR017434-1"/>
    </source>
</evidence>
<feature type="compositionally biased region" description="Basic and acidic residues" evidence="7">
    <location>
        <begin position="503"/>
        <end position="523"/>
    </location>
</feature>
<accession>A0A8W8IQC2</accession>
<feature type="active site" description="Nucleophile" evidence="5">
    <location>
        <position position="49"/>
    </location>
</feature>
<feature type="region of interest" description="Disordered" evidence="7">
    <location>
        <begin position="498"/>
        <end position="559"/>
    </location>
</feature>